<feature type="compositionally biased region" description="Polar residues" evidence="1">
    <location>
        <begin position="456"/>
        <end position="466"/>
    </location>
</feature>
<feature type="compositionally biased region" description="Basic and acidic residues" evidence="1">
    <location>
        <begin position="468"/>
        <end position="480"/>
    </location>
</feature>
<feature type="region of interest" description="Disordered" evidence="1">
    <location>
        <begin position="344"/>
        <end position="443"/>
    </location>
</feature>
<gene>
    <name evidence="2" type="ORF">GSTUAT00000801001</name>
</gene>
<evidence type="ECO:0000313" key="3">
    <source>
        <dbReference type="Proteomes" id="UP001412239"/>
    </source>
</evidence>
<name>A0A292Q7X6_9PEZI</name>
<feature type="region of interest" description="Disordered" evidence="1">
    <location>
        <begin position="456"/>
        <end position="523"/>
    </location>
</feature>
<accession>A0A292Q7X6</accession>
<keyword evidence="3" id="KW-1185">Reference proteome</keyword>
<feature type="region of interest" description="Disordered" evidence="1">
    <location>
        <begin position="576"/>
        <end position="611"/>
    </location>
</feature>
<dbReference type="Proteomes" id="UP001412239">
    <property type="component" value="Unassembled WGS sequence"/>
</dbReference>
<proteinExistence type="predicted"/>
<evidence type="ECO:0000313" key="2">
    <source>
        <dbReference type="EMBL" id="CUS15181.1"/>
    </source>
</evidence>
<protein>
    <submittedName>
        <fullName evidence="2">Uncharacterized protein</fullName>
    </submittedName>
</protein>
<evidence type="ECO:0000256" key="1">
    <source>
        <dbReference type="SAM" id="MobiDB-lite"/>
    </source>
</evidence>
<organism evidence="2 3">
    <name type="scientific">Tuber aestivum</name>
    <name type="common">summer truffle</name>
    <dbReference type="NCBI Taxonomy" id="59557"/>
    <lineage>
        <taxon>Eukaryota</taxon>
        <taxon>Fungi</taxon>
        <taxon>Dikarya</taxon>
        <taxon>Ascomycota</taxon>
        <taxon>Pezizomycotina</taxon>
        <taxon>Pezizomycetes</taxon>
        <taxon>Pezizales</taxon>
        <taxon>Tuberaceae</taxon>
        <taxon>Tuber</taxon>
    </lineage>
</organism>
<sequence>MTKRKKNEVEVKRVVDDEILGSEYLIGDFSCTSDNTTPVPTLDNKRWEKLMDEERIPNIGTARETIPQALQELMSERLAIDIYFGKLHYFWAYMFFYHWDFSREERDLMFKNTKPIGYLVPRWIQRPESLIGFFDQTYDKFTGWICDRVVLYGEMYLSSDAGKLWESRFNSASEMCLDKPEPDIMSGILFGILEMQDVFTPLLRICELTKSRLGYGYWISETKDGGWWAARLKQKFIQAVIYYVIEETEKHGSQTQKPMREILRKCSPLPPPREHRRPPVKNPGEINWGKIARPFSQPNDLDAVGLLGEDEPVSSQEEEDWQSSFPRSTPTEIALEDLGAADFNETISGPMSDPTQKMDDSDPQSPGTLTAPLPQVDPPKVTNLPVLRPYKDPERSRREGRRLQGLQGRATKSLFDPTNRGNPEEVFDQTQKEETENPSSIPDRIVWVCENFSETLSSQASDSGRTQKVADKLSEEESHVTQESTVTLPKNERHGTKEIADYLPEDERQNTESDTEIDSEEEGDWWVSVSDTWTSKDGERFCADCYNWISKLDYKSILEFSRGRCVHALAAEADAKTQAVEKRQREQSMQRVQDEERLKKRKRMHHSPTEGVGEVGELKALPTSSGGEMFKQQKKSVGWRRDFSDIGSAGRVQVGATSGSTEGNKRRAKPTLSRAVALGQEPIGGTKFIHARRLGRRTKSNQPLFFNPDIIPATAADATQKNLRKGGK</sequence>
<reference evidence="2" key="1">
    <citation type="submission" date="2015-10" db="EMBL/GenBank/DDBJ databases">
        <authorList>
            <person name="Regsiter A."/>
            <person name="william w."/>
        </authorList>
    </citation>
    <scope>NUCLEOTIDE SEQUENCE</scope>
    <source>
        <strain evidence="2">Montdore</strain>
    </source>
</reference>
<feature type="compositionally biased region" description="Basic and acidic residues" evidence="1">
    <location>
        <begin position="576"/>
        <end position="598"/>
    </location>
</feature>
<feature type="compositionally biased region" description="Acidic residues" evidence="1">
    <location>
        <begin position="513"/>
        <end position="523"/>
    </location>
</feature>
<dbReference type="EMBL" id="LN890950">
    <property type="protein sequence ID" value="CUS15181.1"/>
    <property type="molecule type" value="Genomic_DNA"/>
</dbReference>
<feature type="region of interest" description="Disordered" evidence="1">
    <location>
        <begin position="265"/>
        <end position="294"/>
    </location>
</feature>
<feature type="compositionally biased region" description="Basic and acidic residues" evidence="1">
    <location>
        <begin position="490"/>
        <end position="511"/>
    </location>
</feature>
<dbReference type="AlphaFoldDB" id="A0A292Q7X6"/>
<feature type="compositionally biased region" description="Polar residues" evidence="1">
    <location>
        <begin position="345"/>
        <end position="355"/>
    </location>
</feature>